<keyword evidence="3" id="KW-1185">Reference proteome</keyword>
<dbReference type="OrthoDB" id="10250769at2759"/>
<organism evidence="4">
    <name type="scientific">Gongylonema pulchrum</name>
    <dbReference type="NCBI Taxonomy" id="637853"/>
    <lineage>
        <taxon>Eukaryota</taxon>
        <taxon>Metazoa</taxon>
        <taxon>Ecdysozoa</taxon>
        <taxon>Nematoda</taxon>
        <taxon>Chromadorea</taxon>
        <taxon>Rhabditida</taxon>
        <taxon>Spirurina</taxon>
        <taxon>Spiruromorpha</taxon>
        <taxon>Spiruroidea</taxon>
        <taxon>Gongylonematidae</taxon>
        <taxon>Gongylonema</taxon>
    </lineage>
</organism>
<dbReference type="Gene3D" id="2.130.10.10">
    <property type="entry name" value="YVTN repeat-like/Quinoprotein amine dehydrogenase"/>
    <property type="match status" value="1"/>
</dbReference>
<proteinExistence type="predicted"/>
<gene>
    <name evidence="2" type="ORF">GPUH_LOCUS17536</name>
</gene>
<reference evidence="2 3" key="2">
    <citation type="submission" date="2018-11" db="EMBL/GenBank/DDBJ databases">
        <authorList>
            <consortium name="Pathogen Informatics"/>
        </authorList>
    </citation>
    <scope>NUCLEOTIDE SEQUENCE [LARGE SCALE GENOMIC DNA]</scope>
</reference>
<feature type="domain" description="WDR36/Utp21 N-terminal" evidence="1">
    <location>
        <begin position="13"/>
        <end position="151"/>
    </location>
</feature>
<protein>
    <submittedName>
        <fullName evidence="4">CNH domain-containing protein</fullName>
    </submittedName>
</protein>
<dbReference type="WBParaSite" id="GPUH_0001755801-mRNA-1">
    <property type="protein sequence ID" value="GPUH_0001755801-mRNA-1"/>
    <property type="gene ID" value="GPUH_0001755801"/>
</dbReference>
<dbReference type="Proteomes" id="UP000271098">
    <property type="component" value="Unassembled WGS sequence"/>
</dbReference>
<evidence type="ECO:0000313" key="4">
    <source>
        <dbReference type="WBParaSite" id="GPUH_0001755801-mRNA-1"/>
    </source>
</evidence>
<dbReference type="Pfam" id="PF25171">
    <property type="entry name" value="Beta-prop_WDR36-Utp21_1st"/>
    <property type="match status" value="1"/>
</dbReference>
<dbReference type="InterPro" id="IPR011047">
    <property type="entry name" value="Quinoprotein_ADH-like_sf"/>
</dbReference>
<dbReference type="EMBL" id="UYRT01085319">
    <property type="protein sequence ID" value="VDN29986.1"/>
    <property type="molecule type" value="Genomic_DNA"/>
</dbReference>
<reference evidence="4" key="1">
    <citation type="submission" date="2016-06" db="UniProtKB">
        <authorList>
            <consortium name="WormBaseParasite"/>
        </authorList>
    </citation>
    <scope>IDENTIFICATION</scope>
</reference>
<dbReference type="PANTHER" id="PTHR22840:SF12">
    <property type="entry name" value="WD REPEAT-CONTAINING PROTEIN 36"/>
    <property type="match status" value="1"/>
</dbReference>
<sequence>MCARRFPRQVKRWLEVPNNIVQLLPFGHVIVVVDVKSSLYVLDIESGEQLLQLDSPALFDFSAITHPATYLNKVLLGSKQGTMRLVNVKTGKLIHEFEKSFGSEIAVLEQSPAIDVIAVGLKNGRILLHNIKYDETIQQYKQDGAVTSISF</sequence>
<evidence type="ECO:0000313" key="2">
    <source>
        <dbReference type="EMBL" id="VDN29986.1"/>
    </source>
</evidence>
<dbReference type="GO" id="GO:0032040">
    <property type="term" value="C:small-subunit processome"/>
    <property type="evidence" value="ECO:0007669"/>
    <property type="project" value="TreeGrafter"/>
</dbReference>
<accession>A0A183E995</accession>
<dbReference type="PANTHER" id="PTHR22840">
    <property type="entry name" value="WD REPEAT-CONTAINING PROTEIN 36"/>
    <property type="match status" value="1"/>
</dbReference>
<evidence type="ECO:0000313" key="3">
    <source>
        <dbReference type="Proteomes" id="UP000271098"/>
    </source>
</evidence>
<evidence type="ECO:0000259" key="1">
    <source>
        <dbReference type="Pfam" id="PF25171"/>
    </source>
</evidence>
<dbReference type="SUPFAM" id="SSF50998">
    <property type="entry name" value="Quinoprotein alcohol dehydrogenase-like"/>
    <property type="match status" value="1"/>
</dbReference>
<dbReference type="GO" id="GO:0006364">
    <property type="term" value="P:rRNA processing"/>
    <property type="evidence" value="ECO:0007669"/>
    <property type="project" value="TreeGrafter"/>
</dbReference>
<dbReference type="GO" id="GO:0034388">
    <property type="term" value="C:Pwp2p-containing subcomplex of 90S preribosome"/>
    <property type="evidence" value="ECO:0007669"/>
    <property type="project" value="TreeGrafter"/>
</dbReference>
<name>A0A183E995_9BILA</name>
<dbReference type="InterPro" id="IPR059157">
    <property type="entry name" value="WDR36-Utp21_N"/>
</dbReference>
<dbReference type="InterPro" id="IPR015943">
    <property type="entry name" value="WD40/YVTN_repeat-like_dom_sf"/>
</dbReference>
<dbReference type="AlphaFoldDB" id="A0A183E995"/>